<dbReference type="Pfam" id="PF00593">
    <property type="entry name" value="TonB_dep_Rec_b-barrel"/>
    <property type="match status" value="1"/>
</dbReference>
<dbReference type="InterPro" id="IPR000531">
    <property type="entry name" value="Beta-barrel_TonB"/>
</dbReference>
<dbReference type="InterPro" id="IPR012910">
    <property type="entry name" value="Plug_dom"/>
</dbReference>
<dbReference type="PANTHER" id="PTHR47234:SF3">
    <property type="entry name" value="SECRETIN_TONB SHORT N-TERMINAL DOMAIN-CONTAINING PROTEIN"/>
    <property type="match status" value="1"/>
</dbReference>
<feature type="domain" description="TonB-dependent receptor plug" evidence="12">
    <location>
        <begin position="51"/>
        <end position="171"/>
    </location>
</feature>
<evidence type="ECO:0000256" key="3">
    <source>
        <dbReference type="ARBA" id="ARBA00022452"/>
    </source>
</evidence>
<feature type="chain" id="PRO_5006425129" evidence="10">
    <location>
        <begin position="30"/>
        <end position="715"/>
    </location>
</feature>
<accession>A0A0R2U334</accession>
<feature type="signal peptide" evidence="10">
    <location>
        <begin position="1"/>
        <end position="29"/>
    </location>
</feature>
<keyword evidence="2 8" id="KW-0813">Transport</keyword>
<dbReference type="PROSITE" id="PS52016">
    <property type="entry name" value="TONB_DEPENDENT_REC_3"/>
    <property type="match status" value="1"/>
</dbReference>
<dbReference type="AlphaFoldDB" id="A0A0R2U334"/>
<sequence length="715" mass="75189">MKINNIWKINSIAAAIIAGGIALPTVATAAQATLEEIVVVGSRGAPRSVGDSPVPVDVINAEELGKTGSNDLLMQLQSAVPSLNVHLQPISDAASMIRPANLRGLSSDSTLVMVNGKRRHRASVIAFQGGGVNDGSQGPDISVIPSIALKRVEILRDGAAAQYGSDAVAGVINFVLDDSSEGGRLTIKQGEYSKGDGATTVIAGKIGMPLTDAGFINLSFQMKDNEATSRSVQRPDAQALIDAGNTSVTLPAQIWGAPQIDDDVTFFFNSGLDLGNGGKAYAFGNYSERDIDGGFYYRNPDGRGGVFTKGDGTRLIADVTGDMSGNCPTALDPSDYAGRDAVIADPNCYILNQAAPGGYTPRFTGNITDSSFTMGRSGKIAAGPMAGTAYDVSGSVGRNEASFGLKNTFNPSMGPDSPRNFETGSYIQLAKTFNLDLSKEYGTMSVGYGAEWRETTFSVISGEESSWKAGKYATQGFNVGSHGFAGFSPDSAGAFSRRNYAMYVDVSNQVSDNLLVQGAVRYEDYTSFGDTANYKLAFNLQLTDNVALRGSHSTGFRAPTQGQANVVNTQTTLVNGELTQAQTLPGFKLGAGDLQPEESTSFAMGIVATLGEVEFTADWFNIEVEDRIALTSNAAPTAAQRAAMGAAGVPNPELIGEVNYFTNDFNTETSGLDIVATYDTNLFGGSTDFSAAYNYTDTEVSDQGSVTSDSKVKRL</sequence>
<proteinExistence type="inferred from homology"/>
<dbReference type="Pfam" id="PF07715">
    <property type="entry name" value="Plug"/>
    <property type="match status" value="1"/>
</dbReference>
<dbReference type="Gene3D" id="2.40.170.20">
    <property type="entry name" value="TonB-dependent receptor, beta-barrel domain"/>
    <property type="match status" value="1"/>
</dbReference>
<evidence type="ECO:0000256" key="8">
    <source>
        <dbReference type="PROSITE-ProRule" id="PRU01360"/>
    </source>
</evidence>
<keyword evidence="3 8" id="KW-1134">Transmembrane beta strand</keyword>
<dbReference type="SUPFAM" id="SSF56935">
    <property type="entry name" value="Porins"/>
    <property type="match status" value="1"/>
</dbReference>
<evidence type="ECO:0000313" key="13">
    <source>
        <dbReference type="EMBL" id="KRO93336.1"/>
    </source>
</evidence>
<dbReference type="GO" id="GO:0009279">
    <property type="term" value="C:cell outer membrane"/>
    <property type="evidence" value="ECO:0007669"/>
    <property type="project" value="UniProtKB-SubCell"/>
</dbReference>
<evidence type="ECO:0000256" key="1">
    <source>
        <dbReference type="ARBA" id="ARBA00004571"/>
    </source>
</evidence>
<reference evidence="13 14" key="1">
    <citation type="submission" date="2015-10" db="EMBL/GenBank/DDBJ databases">
        <title>Metagenome-Assembled Genomes uncover a global brackish microbiome.</title>
        <authorList>
            <person name="Hugerth L.W."/>
            <person name="Larsson J."/>
            <person name="Alneberg J."/>
            <person name="Lindh M.V."/>
            <person name="Legrand C."/>
            <person name="Pinhassi J."/>
            <person name="Andersson A.F."/>
        </authorList>
    </citation>
    <scope>NUCLEOTIDE SEQUENCE [LARGE SCALE GENOMIC DNA]</scope>
    <source>
        <strain evidence="13">BACL26 MAG-121220-bin70</strain>
    </source>
</reference>
<dbReference type="InterPro" id="IPR036942">
    <property type="entry name" value="Beta-barrel_TonB_sf"/>
</dbReference>
<evidence type="ECO:0000256" key="2">
    <source>
        <dbReference type="ARBA" id="ARBA00022448"/>
    </source>
</evidence>
<feature type="non-terminal residue" evidence="13">
    <location>
        <position position="715"/>
    </location>
</feature>
<dbReference type="EMBL" id="LICA01000270">
    <property type="protein sequence ID" value="KRO93336.1"/>
    <property type="molecule type" value="Genomic_DNA"/>
</dbReference>
<dbReference type="PANTHER" id="PTHR47234">
    <property type="match status" value="1"/>
</dbReference>
<evidence type="ECO:0000259" key="12">
    <source>
        <dbReference type="Pfam" id="PF07715"/>
    </source>
</evidence>
<evidence type="ECO:0000259" key="11">
    <source>
        <dbReference type="Pfam" id="PF00593"/>
    </source>
</evidence>
<evidence type="ECO:0000256" key="4">
    <source>
        <dbReference type="ARBA" id="ARBA00022692"/>
    </source>
</evidence>
<dbReference type="InterPro" id="IPR037066">
    <property type="entry name" value="Plug_dom_sf"/>
</dbReference>
<comment type="similarity">
    <text evidence="8 9">Belongs to the TonB-dependent receptor family.</text>
</comment>
<feature type="domain" description="TonB-dependent receptor-like beta-barrel" evidence="11">
    <location>
        <begin position="387"/>
        <end position="702"/>
    </location>
</feature>
<keyword evidence="6 8" id="KW-0472">Membrane</keyword>
<keyword evidence="5 9" id="KW-0798">TonB box</keyword>
<keyword evidence="13" id="KW-0675">Receptor</keyword>
<protein>
    <submittedName>
        <fullName evidence="13">TonB-dependent receptor</fullName>
    </submittedName>
</protein>
<keyword evidence="7 8" id="KW-0998">Cell outer membrane</keyword>
<evidence type="ECO:0000256" key="6">
    <source>
        <dbReference type="ARBA" id="ARBA00023136"/>
    </source>
</evidence>
<comment type="subcellular location">
    <subcellularLocation>
        <location evidence="1 8">Cell outer membrane</location>
        <topology evidence="1 8">Multi-pass membrane protein</topology>
    </subcellularLocation>
</comment>
<keyword evidence="4 8" id="KW-0812">Transmembrane</keyword>
<evidence type="ECO:0000313" key="14">
    <source>
        <dbReference type="Proteomes" id="UP000051213"/>
    </source>
</evidence>
<keyword evidence="10" id="KW-0732">Signal</keyword>
<comment type="caution">
    <text evidence="13">The sequence shown here is derived from an EMBL/GenBank/DDBJ whole genome shotgun (WGS) entry which is preliminary data.</text>
</comment>
<dbReference type="Proteomes" id="UP000051213">
    <property type="component" value="Unassembled WGS sequence"/>
</dbReference>
<evidence type="ECO:0000256" key="5">
    <source>
        <dbReference type="ARBA" id="ARBA00023077"/>
    </source>
</evidence>
<dbReference type="InterPro" id="IPR039426">
    <property type="entry name" value="TonB-dep_rcpt-like"/>
</dbReference>
<evidence type="ECO:0000256" key="10">
    <source>
        <dbReference type="SAM" id="SignalP"/>
    </source>
</evidence>
<organism evidence="13 14">
    <name type="scientific">SAR92 bacterium BACL26 MAG-121220-bin70</name>
    <dbReference type="NCBI Taxonomy" id="1655626"/>
    <lineage>
        <taxon>Bacteria</taxon>
        <taxon>Pseudomonadati</taxon>
        <taxon>Pseudomonadota</taxon>
        <taxon>Gammaproteobacteria</taxon>
        <taxon>Cellvibrionales</taxon>
        <taxon>Porticoccaceae</taxon>
        <taxon>SAR92 clade</taxon>
    </lineage>
</organism>
<evidence type="ECO:0000256" key="7">
    <source>
        <dbReference type="ARBA" id="ARBA00023237"/>
    </source>
</evidence>
<name>A0A0R2U334_9GAMM</name>
<evidence type="ECO:0000256" key="9">
    <source>
        <dbReference type="RuleBase" id="RU003357"/>
    </source>
</evidence>
<dbReference type="Gene3D" id="2.170.130.10">
    <property type="entry name" value="TonB-dependent receptor, plug domain"/>
    <property type="match status" value="1"/>
</dbReference>
<gene>
    <name evidence="13" type="ORF">ABS24_06695</name>
</gene>